<dbReference type="InterPro" id="IPR053165">
    <property type="entry name" value="HSI-I_assembly_Hcp1"/>
</dbReference>
<keyword evidence="2" id="KW-1185">Reference proteome</keyword>
<sequence>MTIFMHYDGIEGEHSLNGEAGYIKLESLGWGMSRASGAVRAGLRARTEPAVTEVTCTKVSDTSTIGLLTEGFTGKFDRMVTISFVRQGTGMLLPYLVYTLGEAGIASFQHSSAGDGVPMESFAINFTTIDIKYTAYGDDLTGVSANILYNVATGD</sequence>
<reference evidence="1 2" key="1">
    <citation type="submission" date="2016-10" db="EMBL/GenBank/DDBJ databases">
        <authorList>
            <person name="de Groot N.N."/>
        </authorList>
    </citation>
    <scope>NUCLEOTIDE SEQUENCE [LARGE SCALE GENOMIC DNA]</scope>
    <source>
        <strain evidence="1 2">CPCC 100156</strain>
    </source>
</reference>
<dbReference type="Proteomes" id="UP000198925">
    <property type="component" value="Unassembled WGS sequence"/>
</dbReference>
<proteinExistence type="predicted"/>
<dbReference type="InterPro" id="IPR008514">
    <property type="entry name" value="T6SS_Hcp"/>
</dbReference>
<gene>
    <name evidence="1" type="ORF">SAMN04487779_101164</name>
</gene>
<dbReference type="SUPFAM" id="SSF141452">
    <property type="entry name" value="Hcp1-like"/>
    <property type="match status" value="1"/>
</dbReference>
<dbReference type="Pfam" id="PF05638">
    <property type="entry name" value="T6SS_HCP"/>
    <property type="match status" value="1"/>
</dbReference>
<dbReference type="PANTHER" id="PTHR36152:SF1">
    <property type="entry name" value="UBIQUITIN-LIKE DOMAIN-CONTAINING PROTEIN"/>
    <property type="match status" value="1"/>
</dbReference>
<evidence type="ECO:0000313" key="1">
    <source>
        <dbReference type="EMBL" id="SDD69564.1"/>
    </source>
</evidence>
<dbReference type="STRING" id="938405.SAMN02927895_03173"/>
<accession>A0A1G6WUR9</accession>
<dbReference type="Gene3D" id="2.30.110.20">
    <property type="entry name" value="Hcp1-like"/>
    <property type="match status" value="1"/>
</dbReference>
<dbReference type="InterPro" id="IPR036624">
    <property type="entry name" value="Hcp1-lik_sf"/>
</dbReference>
<dbReference type="PANTHER" id="PTHR36152">
    <property type="entry name" value="CYTOPLASMIC PROTEIN-RELATED"/>
    <property type="match status" value="1"/>
</dbReference>
<protein>
    <submittedName>
        <fullName evidence="1">Type VI secretion system secreted protein Hcp</fullName>
    </submittedName>
</protein>
<evidence type="ECO:0000313" key="2">
    <source>
        <dbReference type="Proteomes" id="UP000198925"/>
    </source>
</evidence>
<organism evidence="1 2">
    <name type="scientific">Belnapia rosea</name>
    <dbReference type="NCBI Taxonomy" id="938405"/>
    <lineage>
        <taxon>Bacteria</taxon>
        <taxon>Pseudomonadati</taxon>
        <taxon>Pseudomonadota</taxon>
        <taxon>Alphaproteobacteria</taxon>
        <taxon>Acetobacterales</taxon>
        <taxon>Roseomonadaceae</taxon>
        <taxon>Belnapia</taxon>
    </lineage>
</organism>
<dbReference type="AlphaFoldDB" id="A0A1G6WUR9"/>
<dbReference type="EMBL" id="FMZX01000011">
    <property type="protein sequence ID" value="SDD69564.1"/>
    <property type="molecule type" value="Genomic_DNA"/>
</dbReference>
<dbReference type="RefSeq" id="WP_090664105.1">
    <property type="nucleotide sequence ID" value="NZ_FMZX01000011.1"/>
</dbReference>
<name>A0A1G6WUR9_9PROT</name>